<feature type="region of interest" description="Disordered" evidence="1">
    <location>
        <begin position="45"/>
        <end position="143"/>
    </location>
</feature>
<evidence type="ECO:0000256" key="1">
    <source>
        <dbReference type="SAM" id="MobiDB-lite"/>
    </source>
</evidence>
<feature type="compositionally biased region" description="Basic residues" evidence="1">
    <location>
        <begin position="54"/>
        <end position="65"/>
    </location>
</feature>
<dbReference type="EMBL" id="CADCWL010000164">
    <property type="protein sequence ID" value="CAA9574216.1"/>
    <property type="molecule type" value="Genomic_DNA"/>
</dbReference>
<proteinExistence type="predicted"/>
<evidence type="ECO:0000313" key="2">
    <source>
        <dbReference type="EMBL" id="CAA9574216.1"/>
    </source>
</evidence>
<feature type="non-terminal residue" evidence="2">
    <location>
        <position position="1"/>
    </location>
</feature>
<protein>
    <submittedName>
        <fullName evidence="2">Uncharacterized protein</fullName>
    </submittedName>
</protein>
<gene>
    <name evidence="2" type="ORF">AVDCRST_MAG19-3147</name>
</gene>
<reference evidence="2" key="1">
    <citation type="submission" date="2020-02" db="EMBL/GenBank/DDBJ databases">
        <authorList>
            <person name="Meier V. D."/>
        </authorList>
    </citation>
    <scope>NUCLEOTIDE SEQUENCE</scope>
    <source>
        <strain evidence="2">AVDCRST_MAG19</strain>
    </source>
</reference>
<sequence length="143" mass="15007">ATPGLVARSVRSRGAELGDGRSGTAAVRPRRAALAALHRIDHLASARPCPRGSAAKHRGSPRRALRSAFAAEHPRATAHPWARLVPPLPRLAPARAGRPRGRPADDRPRDENRSVPVLGAGHRRPATAGLSRAQDAPSGGEPV</sequence>
<feature type="compositionally biased region" description="Basic and acidic residues" evidence="1">
    <location>
        <begin position="102"/>
        <end position="113"/>
    </location>
</feature>
<organism evidence="2">
    <name type="scientific">uncultured Thermomicrobiales bacterium</name>
    <dbReference type="NCBI Taxonomy" id="1645740"/>
    <lineage>
        <taxon>Bacteria</taxon>
        <taxon>Pseudomonadati</taxon>
        <taxon>Thermomicrobiota</taxon>
        <taxon>Thermomicrobia</taxon>
        <taxon>Thermomicrobiales</taxon>
        <taxon>environmental samples</taxon>
    </lineage>
</organism>
<dbReference type="AlphaFoldDB" id="A0A6J4VBJ7"/>
<feature type="region of interest" description="Disordered" evidence="1">
    <location>
        <begin position="1"/>
        <end position="27"/>
    </location>
</feature>
<feature type="compositionally biased region" description="Low complexity" evidence="1">
    <location>
        <begin position="80"/>
        <end position="96"/>
    </location>
</feature>
<name>A0A6J4VBJ7_9BACT</name>
<accession>A0A6J4VBJ7</accession>
<feature type="non-terminal residue" evidence="2">
    <location>
        <position position="143"/>
    </location>
</feature>